<feature type="non-terminal residue" evidence="2">
    <location>
        <position position="1"/>
    </location>
</feature>
<evidence type="ECO:0000256" key="1">
    <source>
        <dbReference type="SAM" id="MobiDB-lite"/>
    </source>
</evidence>
<feature type="region of interest" description="Disordered" evidence="1">
    <location>
        <begin position="25"/>
        <end position="45"/>
    </location>
</feature>
<gene>
    <name evidence="2" type="ORF">A2U01_0003656</name>
</gene>
<sequence length="98" mass="10653">GATLGHLSQEPNSLIAFRNFEQETRRPGVWESEQGAASTAESSQDTLASLYRPPFHLMFTGSFDKIAARSADPRKCYSGIADSGMTAIVKTKKPCTKT</sequence>
<dbReference type="Proteomes" id="UP000265520">
    <property type="component" value="Unassembled WGS sequence"/>
</dbReference>
<comment type="caution">
    <text evidence="2">The sequence shown here is derived from an EMBL/GenBank/DDBJ whole genome shotgun (WGS) entry which is preliminary data.</text>
</comment>
<evidence type="ECO:0000313" key="2">
    <source>
        <dbReference type="EMBL" id="MCH82844.1"/>
    </source>
</evidence>
<evidence type="ECO:0000313" key="3">
    <source>
        <dbReference type="Proteomes" id="UP000265520"/>
    </source>
</evidence>
<feature type="compositionally biased region" description="Polar residues" evidence="1">
    <location>
        <begin position="35"/>
        <end position="45"/>
    </location>
</feature>
<dbReference type="EMBL" id="LXQA010004266">
    <property type="protein sequence ID" value="MCH82844.1"/>
    <property type="molecule type" value="Genomic_DNA"/>
</dbReference>
<reference evidence="2 3" key="1">
    <citation type="journal article" date="2018" name="Front. Plant Sci.">
        <title>Red Clover (Trifolium pratense) and Zigzag Clover (T. medium) - A Picture of Genomic Similarities and Differences.</title>
        <authorList>
            <person name="Dluhosova J."/>
            <person name="Istvanek J."/>
            <person name="Nedelnik J."/>
            <person name="Repkova J."/>
        </authorList>
    </citation>
    <scope>NUCLEOTIDE SEQUENCE [LARGE SCALE GENOMIC DNA]</scope>
    <source>
        <strain evidence="3">cv. 10/8</strain>
        <tissue evidence="2">Leaf</tissue>
    </source>
</reference>
<accession>A0A392M9H3</accession>
<organism evidence="2 3">
    <name type="scientific">Trifolium medium</name>
    <dbReference type="NCBI Taxonomy" id="97028"/>
    <lineage>
        <taxon>Eukaryota</taxon>
        <taxon>Viridiplantae</taxon>
        <taxon>Streptophyta</taxon>
        <taxon>Embryophyta</taxon>
        <taxon>Tracheophyta</taxon>
        <taxon>Spermatophyta</taxon>
        <taxon>Magnoliopsida</taxon>
        <taxon>eudicotyledons</taxon>
        <taxon>Gunneridae</taxon>
        <taxon>Pentapetalae</taxon>
        <taxon>rosids</taxon>
        <taxon>fabids</taxon>
        <taxon>Fabales</taxon>
        <taxon>Fabaceae</taxon>
        <taxon>Papilionoideae</taxon>
        <taxon>50 kb inversion clade</taxon>
        <taxon>NPAAA clade</taxon>
        <taxon>Hologalegina</taxon>
        <taxon>IRL clade</taxon>
        <taxon>Trifolieae</taxon>
        <taxon>Trifolium</taxon>
    </lineage>
</organism>
<name>A0A392M9H3_9FABA</name>
<protein>
    <submittedName>
        <fullName evidence="2">UBX domain-containing protein 7-like</fullName>
    </submittedName>
</protein>
<proteinExistence type="predicted"/>
<keyword evidence="3" id="KW-1185">Reference proteome</keyword>
<dbReference type="AlphaFoldDB" id="A0A392M9H3"/>